<dbReference type="PROSITE" id="PS50253">
    <property type="entry name" value="COX3"/>
    <property type="match status" value="1"/>
</dbReference>
<evidence type="ECO:0000256" key="4">
    <source>
        <dbReference type="ARBA" id="ARBA00012949"/>
    </source>
</evidence>
<evidence type="ECO:0000256" key="3">
    <source>
        <dbReference type="ARBA" id="ARBA00009578"/>
    </source>
</evidence>
<evidence type="ECO:0000256" key="12">
    <source>
        <dbReference type="ARBA" id="ARBA00022982"/>
    </source>
</evidence>
<dbReference type="GO" id="GO:0005886">
    <property type="term" value="C:plasma membrane"/>
    <property type="evidence" value="ECO:0007669"/>
    <property type="project" value="UniProtKB-SubCell"/>
</dbReference>
<feature type="transmembrane region" description="Helical" evidence="20">
    <location>
        <begin position="153"/>
        <end position="177"/>
    </location>
</feature>
<dbReference type="GO" id="GO:0020037">
    <property type="term" value="F:heme binding"/>
    <property type="evidence" value="ECO:0007669"/>
    <property type="project" value="InterPro"/>
</dbReference>
<evidence type="ECO:0000313" key="24">
    <source>
        <dbReference type="Proteomes" id="UP000019666"/>
    </source>
</evidence>
<dbReference type="SUPFAM" id="SSF81442">
    <property type="entry name" value="Cytochrome c oxidase subunit I-like"/>
    <property type="match status" value="1"/>
</dbReference>
<dbReference type="InterPro" id="IPR023615">
    <property type="entry name" value="Cyt_c_Oxase_su1_BS"/>
</dbReference>
<dbReference type="InterPro" id="IPR035973">
    <property type="entry name" value="Cyt_c_oxidase_su3-like_sf"/>
</dbReference>
<dbReference type="GO" id="GO:0022904">
    <property type="term" value="P:respiratory electron transport chain"/>
    <property type="evidence" value="ECO:0007669"/>
    <property type="project" value="InterPro"/>
</dbReference>
<feature type="domain" description="Cytochrome oxidase subunit I profile" evidence="22">
    <location>
        <begin position="47"/>
        <end position="561"/>
    </location>
</feature>
<feature type="transmembrane region" description="Helical" evidence="20">
    <location>
        <begin position="728"/>
        <end position="748"/>
    </location>
</feature>
<dbReference type="Gene3D" id="1.20.120.80">
    <property type="entry name" value="Cytochrome c oxidase, subunit III, four-helix bundle"/>
    <property type="match status" value="1"/>
</dbReference>
<comment type="subcellular location">
    <subcellularLocation>
        <location evidence="1">Cell membrane</location>
        <topology evidence="1">Multi-pass membrane protein</topology>
    </subcellularLocation>
</comment>
<dbReference type="FunFam" id="1.20.210.10:FF:000006">
    <property type="entry name" value="Cytochrome c oxidase subunit 1"/>
    <property type="match status" value="1"/>
</dbReference>
<keyword evidence="16 20" id="KW-0472">Membrane</keyword>
<feature type="transmembrane region" description="Helical" evidence="20">
    <location>
        <begin position="321"/>
        <end position="341"/>
    </location>
</feature>
<keyword evidence="12 18" id="KW-0249">Electron transport</keyword>
<feature type="transmembrane region" description="Helical" evidence="20">
    <location>
        <begin position="233"/>
        <end position="255"/>
    </location>
</feature>
<keyword evidence="13 20" id="KW-1133">Transmembrane helix</keyword>
<organism evidence="23 24">
    <name type="scientific">Rubellimicrobium mesophilum DSM 19309</name>
    <dbReference type="NCBI Taxonomy" id="442562"/>
    <lineage>
        <taxon>Bacteria</taxon>
        <taxon>Pseudomonadati</taxon>
        <taxon>Pseudomonadota</taxon>
        <taxon>Alphaproteobacteria</taxon>
        <taxon>Rhodobacterales</taxon>
        <taxon>Roseobacteraceae</taxon>
        <taxon>Rubellimicrobium</taxon>
    </lineage>
</organism>
<feature type="transmembrane region" description="Helical" evidence="20">
    <location>
        <begin position="353"/>
        <end position="378"/>
    </location>
</feature>
<feature type="transmembrane region" description="Helical" evidence="20">
    <location>
        <begin position="638"/>
        <end position="657"/>
    </location>
</feature>
<evidence type="ECO:0000256" key="17">
    <source>
        <dbReference type="ARBA" id="ARBA00047816"/>
    </source>
</evidence>
<dbReference type="HOGENOM" id="CLU_011899_6_0_5"/>
<feature type="transmembrane region" description="Helical" evidence="20">
    <location>
        <begin position="836"/>
        <end position="860"/>
    </location>
</feature>
<dbReference type="GO" id="GO:0009060">
    <property type="term" value="P:aerobic respiration"/>
    <property type="evidence" value="ECO:0007669"/>
    <property type="project" value="InterPro"/>
</dbReference>
<evidence type="ECO:0000256" key="2">
    <source>
        <dbReference type="ARBA" id="ARBA00004673"/>
    </source>
</evidence>
<evidence type="ECO:0000256" key="14">
    <source>
        <dbReference type="ARBA" id="ARBA00023004"/>
    </source>
</evidence>
<evidence type="ECO:0000256" key="18">
    <source>
        <dbReference type="RuleBase" id="RU000370"/>
    </source>
</evidence>
<comment type="similarity">
    <text evidence="3 18">Belongs to the heme-copper respiratory oxidase family.</text>
</comment>
<feature type="transmembrane region" description="Helical" evidence="20">
    <location>
        <begin position="700"/>
        <end position="716"/>
    </location>
</feature>
<comment type="pathway">
    <text evidence="2">Energy metabolism; oxidative phosphorylation.</text>
</comment>
<evidence type="ECO:0000256" key="5">
    <source>
        <dbReference type="ARBA" id="ARBA00022448"/>
    </source>
</evidence>
<feature type="transmembrane region" description="Helical" evidence="20">
    <location>
        <begin position="112"/>
        <end position="141"/>
    </location>
</feature>
<proteinExistence type="inferred from homology"/>
<dbReference type="GO" id="GO:0004129">
    <property type="term" value="F:cytochrome-c oxidase activity"/>
    <property type="evidence" value="ECO:0007669"/>
    <property type="project" value="UniProtKB-EC"/>
</dbReference>
<evidence type="ECO:0000256" key="13">
    <source>
        <dbReference type="ARBA" id="ARBA00022989"/>
    </source>
</evidence>
<dbReference type="InterPro" id="IPR036927">
    <property type="entry name" value="Cyt_c_oxase-like_su1_sf"/>
</dbReference>
<dbReference type="Gene3D" id="1.20.210.10">
    <property type="entry name" value="Cytochrome c oxidase-like, subunit I domain"/>
    <property type="match status" value="1"/>
</dbReference>
<keyword evidence="11" id="KW-1278">Translocase</keyword>
<dbReference type="InterPro" id="IPR013833">
    <property type="entry name" value="Cyt_c_oxidase_su3_a-hlx"/>
</dbReference>
<evidence type="ECO:0000256" key="10">
    <source>
        <dbReference type="ARBA" id="ARBA00022723"/>
    </source>
</evidence>
<evidence type="ECO:0000256" key="19">
    <source>
        <dbReference type="SAM" id="MobiDB-lite"/>
    </source>
</evidence>
<feature type="transmembrane region" description="Helical" evidence="20">
    <location>
        <begin position="295"/>
        <end position="314"/>
    </location>
</feature>
<dbReference type="InterPro" id="IPR000298">
    <property type="entry name" value="Cyt_c_oxidase-like_su3"/>
</dbReference>
<dbReference type="EMBL" id="AOSK01000089">
    <property type="protein sequence ID" value="EYD75283.1"/>
    <property type="molecule type" value="Genomic_DNA"/>
</dbReference>
<dbReference type="GO" id="GO:0046872">
    <property type="term" value="F:metal ion binding"/>
    <property type="evidence" value="ECO:0007669"/>
    <property type="project" value="UniProtKB-KW"/>
</dbReference>
<feature type="transmembrane region" description="Helical" evidence="20">
    <location>
        <begin position="390"/>
        <end position="412"/>
    </location>
</feature>
<feature type="transmembrane region" description="Helical" evidence="20">
    <location>
        <begin position="432"/>
        <end position="451"/>
    </location>
</feature>
<accession>A0A017HM86</accession>
<keyword evidence="5 18" id="KW-0813">Transport</keyword>
<evidence type="ECO:0000256" key="9">
    <source>
        <dbReference type="ARBA" id="ARBA00022692"/>
    </source>
</evidence>
<feature type="transmembrane region" description="Helical" evidence="20">
    <location>
        <begin position="760"/>
        <end position="784"/>
    </location>
</feature>
<dbReference type="Proteomes" id="UP000019666">
    <property type="component" value="Unassembled WGS sequence"/>
</dbReference>
<feature type="transmembrane region" description="Helical" evidence="20">
    <location>
        <begin position="197"/>
        <end position="221"/>
    </location>
</feature>
<keyword evidence="15" id="KW-0186">Copper</keyword>
<feature type="region of interest" description="Disordered" evidence="19">
    <location>
        <begin position="1"/>
        <end position="32"/>
    </location>
</feature>
<evidence type="ECO:0000256" key="20">
    <source>
        <dbReference type="SAM" id="Phobius"/>
    </source>
</evidence>
<evidence type="ECO:0000256" key="11">
    <source>
        <dbReference type="ARBA" id="ARBA00022967"/>
    </source>
</evidence>
<evidence type="ECO:0000256" key="1">
    <source>
        <dbReference type="ARBA" id="ARBA00004651"/>
    </source>
</evidence>
<dbReference type="PATRIC" id="fig|442562.3.peg.3142"/>
<keyword evidence="7 18" id="KW-0349">Heme</keyword>
<keyword evidence="14" id="KW-0408">Iron</keyword>
<dbReference type="PROSITE" id="PS50855">
    <property type="entry name" value="COX1"/>
    <property type="match status" value="1"/>
</dbReference>
<keyword evidence="6" id="KW-1003">Cell membrane</keyword>
<protein>
    <recommendedName>
        <fullName evidence="4">cytochrome-c oxidase</fullName>
        <ecNumber evidence="4">7.1.1.9</ecNumber>
    </recommendedName>
</protein>
<keyword evidence="23" id="KW-0560">Oxidoreductase</keyword>
<name>A0A017HM86_9RHOB</name>
<evidence type="ECO:0000256" key="15">
    <source>
        <dbReference type="ARBA" id="ARBA00023008"/>
    </source>
</evidence>
<feature type="transmembrane region" description="Helical" evidence="20">
    <location>
        <begin position="70"/>
        <end position="92"/>
    </location>
</feature>
<dbReference type="AlphaFoldDB" id="A0A017HM86"/>
<keyword evidence="9 18" id="KW-0812">Transmembrane</keyword>
<evidence type="ECO:0000256" key="8">
    <source>
        <dbReference type="ARBA" id="ARBA00022660"/>
    </source>
</evidence>
<evidence type="ECO:0000259" key="22">
    <source>
        <dbReference type="PROSITE" id="PS50855"/>
    </source>
</evidence>
<keyword evidence="24" id="KW-1185">Reference proteome</keyword>
<dbReference type="PANTHER" id="PTHR10422">
    <property type="entry name" value="CYTOCHROME C OXIDASE SUBUNIT 1"/>
    <property type="match status" value="1"/>
</dbReference>
<evidence type="ECO:0000259" key="21">
    <source>
        <dbReference type="PROSITE" id="PS50253"/>
    </source>
</evidence>
<dbReference type="PRINTS" id="PR01165">
    <property type="entry name" value="CYCOXIDASEI"/>
</dbReference>
<dbReference type="GO" id="GO:0015990">
    <property type="term" value="P:electron transport coupled proton transport"/>
    <property type="evidence" value="ECO:0007669"/>
    <property type="project" value="TreeGrafter"/>
</dbReference>
<dbReference type="GO" id="GO:0016491">
    <property type="term" value="F:oxidoreductase activity"/>
    <property type="evidence" value="ECO:0007669"/>
    <property type="project" value="UniProtKB-KW"/>
</dbReference>
<sequence>MTTADPPRLGSAPADLYEAPAPSGPYPPTEEMLAEPVKPKLRGAQEDRLRKVWEGPKGWRILSDVNNQTVGVWYSATCFAFMLGAGVLALLMRVQLAVPDNDFLSAGTYNQFYTMHGSAMMFLFAVPMFEAVSILLLPAFLSARDLPFPRLSAFGYWSFLVGGVFVLGSILFGVGPQSGWFMYPPVSMQEEGMGPDIWLLGLSFIEVASIAAAVELIVGVLKCRPPGMRVNLMPLYAWYVLVVGGMILFAFPPLIAGDFLFELERALGWPFFNPEKGGDPLLWQHLFWIFGHPEVYIIFLPSIALTAMVVPTFARHPIVGYSWIVLSAVGTGFLSFGLWVHHMFATGLPTMSLGFFSAASEAVVIPTGIQLFAFVATLMVGRVKMGLPMLWIAGSLAIFTAGGLTGVMVAVAPFDWVVHDTYFVVAHLHYTLFGGFVFPVIAGVYYFAPVVTGKMLSERLGRWAFWLSFAGFNITFLPMHLTGLVGMPRRVFTYPGGLGWDWLNMLSTVGAFVIAAGFAVLAWDLIRPKSKEPKAPRNPWEAGTLEWSADPDESWGARSVPYVTSRYPLWDQDEFVERANAGQGYIPDAPEMRRETLITSVIDARPIQVLRVAEPTWITLVAAFFTAGAFILPVFHLYTLAGVSGALAIATVVVWLYRSARDHPEAETKDAGLGLRLPLYVSGPAAVGWWGMWITMLGDSTAFASLVFGVFFYWTARPDFPPEGAVHADLPLALASLALIAVAWALTLGARMLNTRGRPWLATLCHAIGPVLTLAGGAALVLAVRDLDPTTHVYPAIMWALVVWTTAHLGVGVLMQLFCLFGLLTADFGPRHDAPLWNVALFWHFLGLTALVTVACVALLPRLL</sequence>
<feature type="transmembrane region" description="Helical" evidence="20">
    <location>
        <begin position="463"/>
        <end position="482"/>
    </location>
</feature>
<dbReference type="SUPFAM" id="SSF81452">
    <property type="entry name" value="Cytochrome c oxidase subunit III-like"/>
    <property type="match status" value="1"/>
</dbReference>
<evidence type="ECO:0000313" key="23">
    <source>
        <dbReference type="EMBL" id="EYD75283.1"/>
    </source>
</evidence>
<feature type="transmembrane region" description="Helical" evidence="20">
    <location>
        <begin position="796"/>
        <end position="824"/>
    </location>
</feature>
<keyword evidence="10" id="KW-0479">Metal-binding</keyword>
<gene>
    <name evidence="23" type="ORF">Rumeso_03194</name>
</gene>
<evidence type="ECO:0000256" key="16">
    <source>
        <dbReference type="ARBA" id="ARBA00023136"/>
    </source>
</evidence>
<feature type="transmembrane region" description="Helical" evidence="20">
    <location>
        <begin position="502"/>
        <end position="526"/>
    </location>
</feature>
<reference evidence="23 24" key="1">
    <citation type="submission" date="2013-02" db="EMBL/GenBank/DDBJ databases">
        <authorList>
            <person name="Fiebig A."/>
            <person name="Goeker M."/>
            <person name="Klenk H.-P.P."/>
        </authorList>
    </citation>
    <scope>NUCLEOTIDE SEQUENCE [LARGE SCALE GENOMIC DNA]</scope>
    <source>
        <strain evidence="23 24">DSM 19309</strain>
    </source>
</reference>
<dbReference type="PANTHER" id="PTHR10422:SF35">
    <property type="entry name" value="CYTOCHROME BO(3) UBIQUINOL OXIDASE SUBUNIT 1"/>
    <property type="match status" value="1"/>
</dbReference>
<feature type="domain" description="Heme-copper oxidase subunit III family profile" evidence="21">
    <location>
        <begin position="603"/>
        <end position="862"/>
    </location>
</feature>
<comment type="caution">
    <text evidence="23">The sequence shown here is derived from an EMBL/GenBank/DDBJ whole genome shotgun (WGS) entry which is preliminary data.</text>
</comment>
<feature type="transmembrane region" description="Helical" evidence="20">
    <location>
        <begin position="615"/>
        <end position="632"/>
    </location>
</feature>
<dbReference type="InterPro" id="IPR000883">
    <property type="entry name" value="Cyt_C_Oxase_1"/>
</dbReference>
<dbReference type="STRING" id="442562.Rumeso_03194"/>
<dbReference type="EC" id="7.1.1.9" evidence="4"/>
<keyword evidence="8 18" id="KW-0679">Respiratory chain</keyword>
<dbReference type="Pfam" id="PF00115">
    <property type="entry name" value="COX1"/>
    <property type="match status" value="1"/>
</dbReference>
<dbReference type="PROSITE" id="PS00077">
    <property type="entry name" value="COX1_CUB"/>
    <property type="match status" value="1"/>
</dbReference>
<comment type="catalytic activity">
    <reaction evidence="17">
        <text>4 Fe(II)-[cytochrome c] + O2 + 8 H(+)(in) = 4 Fe(III)-[cytochrome c] + 2 H2O + 4 H(+)(out)</text>
        <dbReference type="Rhea" id="RHEA:11436"/>
        <dbReference type="Rhea" id="RHEA-COMP:10350"/>
        <dbReference type="Rhea" id="RHEA-COMP:14399"/>
        <dbReference type="ChEBI" id="CHEBI:15377"/>
        <dbReference type="ChEBI" id="CHEBI:15378"/>
        <dbReference type="ChEBI" id="CHEBI:15379"/>
        <dbReference type="ChEBI" id="CHEBI:29033"/>
        <dbReference type="ChEBI" id="CHEBI:29034"/>
        <dbReference type="EC" id="7.1.1.9"/>
    </reaction>
</comment>
<evidence type="ECO:0000256" key="6">
    <source>
        <dbReference type="ARBA" id="ARBA00022475"/>
    </source>
</evidence>
<evidence type="ECO:0000256" key="7">
    <source>
        <dbReference type="ARBA" id="ARBA00022617"/>
    </source>
</evidence>
<dbReference type="InterPro" id="IPR023616">
    <property type="entry name" value="Cyt_c_oxase-like_su1_dom"/>
</dbReference>